<keyword evidence="4 7" id="KW-0812">Transmembrane</keyword>
<gene>
    <name evidence="8" type="ordered locus">Dvul_2884</name>
</gene>
<accession>A0A0H3AC29</accession>
<protein>
    <recommendedName>
        <fullName evidence="10">Fusaric acid resistance protein conserved region</fullName>
    </recommendedName>
</protein>
<keyword evidence="6 7" id="KW-0472">Membrane</keyword>
<evidence type="ECO:0000256" key="4">
    <source>
        <dbReference type="ARBA" id="ARBA00022692"/>
    </source>
</evidence>
<sequence length="360" mass="39285">MNGRALCGRAVSGLRSRVPGASVRHGIKTGLAALLSYLVTEWLHLDFGYWAPITAVIVMQTSVAESIEMSLYRTVGTMIGALMGVVSILVLPDTFEGNGAGLFITTGLCAFLTRWDARYRMAAITVTIVILASVGQPDRMHFGLFRVLEILVGVVCAVLVSLTLWPLRAGEALRADLARQLQAAAERVGVLVEAFLAEQQALPEDMFDGVAGTLKSNHDRLRKARRHESFLHRDDHEHLEALVMATDHAASHLQAMLHSLNGCRGEGYTIIMAKELRDLAAAASEGLRWLAAPDAATPPPALRGVIDAAEARLAALREDGATRRFYLGKLMQFYAFYHALRRLAEDVEAIVERRQACSMA</sequence>
<comment type="subcellular location">
    <subcellularLocation>
        <location evidence="1">Cell membrane</location>
        <topology evidence="1">Multi-pass membrane protein</topology>
    </subcellularLocation>
</comment>
<dbReference type="PANTHER" id="PTHR30509:SF9">
    <property type="entry name" value="MULTIDRUG RESISTANCE PROTEIN MDTO"/>
    <property type="match status" value="1"/>
</dbReference>
<evidence type="ECO:0000256" key="5">
    <source>
        <dbReference type="ARBA" id="ARBA00022989"/>
    </source>
</evidence>
<dbReference type="Pfam" id="PF04632">
    <property type="entry name" value="FUSC"/>
    <property type="match status" value="1"/>
</dbReference>
<dbReference type="GO" id="GO:0005886">
    <property type="term" value="C:plasma membrane"/>
    <property type="evidence" value="ECO:0007669"/>
    <property type="project" value="UniProtKB-SubCell"/>
</dbReference>
<evidence type="ECO:0008006" key="10">
    <source>
        <dbReference type="Google" id="ProtNLM"/>
    </source>
</evidence>
<reference evidence="9" key="1">
    <citation type="journal article" date="2009" name="Environ. Microbiol.">
        <title>Contribution of mobile genetic elements to Desulfovibrio vulgaris genome plasticity.</title>
        <authorList>
            <person name="Walker C.B."/>
            <person name="Stolyar S."/>
            <person name="Chivian D."/>
            <person name="Pinel N."/>
            <person name="Gabster J.A."/>
            <person name="Dehal P.S."/>
            <person name="He Z."/>
            <person name="Yang Z.K."/>
            <person name="Yen H.C."/>
            <person name="Zhou J."/>
            <person name="Wall J.D."/>
            <person name="Hazen T.C."/>
            <person name="Arkin A.P."/>
            <person name="Stahl D.A."/>
        </authorList>
    </citation>
    <scope>NUCLEOTIDE SEQUENCE [LARGE SCALE GENOMIC DNA]</scope>
    <source>
        <strain evidence="9">DP4</strain>
    </source>
</reference>
<evidence type="ECO:0000313" key="8">
    <source>
        <dbReference type="EMBL" id="ABM29895.1"/>
    </source>
</evidence>
<evidence type="ECO:0000256" key="2">
    <source>
        <dbReference type="ARBA" id="ARBA00022448"/>
    </source>
</evidence>
<evidence type="ECO:0000313" key="9">
    <source>
        <dbReference type="Proteomes" id="UP000009173"/>
    </source>
</evidence>
<keyword evidence="3" id="KW-1003">Cell membrane</keyword>
<dbReference type="InterPro" id="IPR006726">
    <property type="entry name" value="PHBA_efflux_AaeB/fusaric-R"/>
</dbReference>
<evidence type="ECO:0000256" key="3">
    <source>
        <dbReference type="ARBA" id="ARBA00022475"/>
    </source>
</evidence>
<evidence type="ECO:0000256" key="6">
    <source>
        <dbReference type="ARBA" id="ARBA00023136"/>
    </source>
</evidence>
<feature type="transmembrane region" description="Helical" evidence="7">
    <location>
        <begin position="120"/>
        <end position="137"/>
    </location>
</feature>
<evidence type="ECO:0000256" key="7">
    <source>
        <dbReference type="SAM" id="Phobius"/>
    </source>
</evidence>
<keyword evidence="2" id="KW-0813">Transport</keyword>
<feature type="transmembrane region" description="Helical" evidence="7">
    <location>
        <begin position="143"/>
        <end position="165"/>
    </location>
</feature>
<dbReference type="RefSeq" id="WP_011793147.1">
    <property type="nucleotide sequence ID" value="NC_008751.1"/>
</dbReference>
<organism evidence="8 9">
    <name type="scientific">Nitratidesulfovibrio vulgaris (strain DP4)</name>
    <name type="common">Desulfovibrio vulgaris</name>
    <dbReference type="NCBI Taxonomy" id="391774"/>
    <lineage>
        <taxon>Bacteria</taxon>
        <taxon>Pseudomonadati</taxon>
        <taxon>Thermodesulfobacteriota</taxon>
        <taxon>Desulfovibrionia</taxon>
        <taxon>Desulfovibrionales</taxon>
        <taxon>Desulfovibrionaceae</taxon>
        <taxon>Nitratidesulfovibrio</taxon>
    </lineage>
</organism>
<dbReference type="Proteomes" id="UP000009173">
    <property type="component" value="Chromosome"/>
</dbReference>
<feature type="transmembrane region" description="Helical" evidence="7">
    <location>
        <begin position="71"/>
        <end position="91"/>
    </location>
</feature>
<dbReference type="EMBL" id="CP000527">
    <property type="protein sequence ID" value="ABM29895.1"/>
    <property type="molecule type" value="Genomic_DNA"/>
</dbReference>
<evidence type="ECO:0000256" key="1">
    <source>
        <dbReference type="ARBA" id="ARBA00004651"/>
    </source>
</evidence>
<dbReference type="HOGENOM" id="CLU_059320_0_0_7"/>
<dbReference type="KEGG" id="dvl:Dvul_2884"/>
<name>A0A0H3AC29_NITV4</name>
<dbReference type="PANTHER" id="PTHR30509">
    <property type="entry name" value="P-HYDROXYBENZOIC ACID EFFLUX PUMP SUBUNIT-RELATED"/>
    <property type="match status" value="1"/>
</dbReference>
<dbReference type="GO" id="GO:0022857">
    <property type="term" value="F:transmembrane transporter activity"/>
    <property type="evidence" value="ECO:0007669"/>
    <property type="project" value="InterPro"/>
</dbReference>
<keyword evidence="5 7" id="KW-1133">Transmembrane helix</keyword>
<proteinExistence type="predicted"/>
<dbReference type="AlphaFoldDB" id="A0A0H3AC29"/>